<gene>
    <name evidence="2" type="ORF">SJ059_29780</name>
</gene>
<dbReference type="Proteomes" id="UP001279012">
    <property type="component" value="Unassembled WGS sequence"/>
</dbReference>
<evidence type="ECO:0000256" key="1">
    <source>
        <dbReference type="ARBA" id="ARBA00001933"/>
    </source>
</evidence>
<proteinExistence type="predicted"/>
<comment type="caution">
    <text evidence="2">The sequence shown here is derived from an EMBL/GenBank/DDBJ whole genome shotgun (WGS) entry which is preliminary data.</text>
</comment>
<evidence type="ECO:0000313" key="2">
    <source>
        <dbReference type="EMBL" id="MDX7018620.1"/>
    </source>
</evidence>
<evidence type="ECO:0000313" key="3">
    <source>
        <dbReference type="Proteomes" id="UP001279012"/>
    </source>
</evidence>
<dbReference type="GO" id="GO:0003824">
    <property type="term" value="F:catalytic activity"/>
    <property type="evidence" value="ECO:0007669"/>
    <property type="project" value="InterPro"/>
</dbReference>
<dbReference type="Gene3D" id="2.40.37.10">
    <property type="entry name" value="Lyase, Ornithine Decarboxylase, Chain A, domain 1"/>
    <property type="match status" value="1"/>
</dbReference>
<dbReference type="SUPFAM" id="SSF50621">
    <property type="entry name" value="Alanine racemase C-terminal domain-like"/>
    <property type="match status" value="1"/>
</dbReference>
<name>A0AAW9EEG1_KLEAE</name>
<sequence>GHSCLDDDVITNRLIAFAHLPKPGDLLIFANTAGYQMDLLENQFHRHPLPTRLTAVINSHQKPIFTIDN</sequence>
<protein>
    <submittedName>
        <fullName evidence="2">Y4yA family PLP-dependent enzyme</fullName>
    </submittedName>
</protein>
<feature type="non-terminal residue" evidence="2">
    <location>
        <position position="1"/>
    </location>
</feature>
<dbReference type="InterPro" id="IPR009006">
    <property type="entry name" value="Ala_racemase/Decarboxylase_C"/>
</dbReference>
<organism evidence="2 3">
    <name type="scientific">Klebsiella aerogenes</name>
    <name type="common">Enterobacter aerogenes</name>
    <dbReference type="NCBI Taxonomy" id="548"/>
    <lineage>
        <taxon>Bacteria</taxon>
        <taxon>Pseudomonadati</taxon>
        <taxon>Pseudomonadota</taxon>
        <taxon>Gammaproteobacteria</taxon>
        <taxon>Enterobacterales</taxon>
        <taxon>Enterobacteriaceae</taxon>
        <taxon>Klebsiella/Raoultella group</taxon>
        <taxon>Klebsiella</taxon>
    </lineage>
</organism>
<dbReference type="EMBL" id="JAWZZT010001124">
    <property type="protein sequence ID" value="MDX7018620.1"/>
    <property type="molecule type" value="Genomic_DNA"/>
</dbReference>
<accession>A0AAW9EEG1</accession>
<reference evidence="2" key="1">
    <citation type="submission" date="2023-11" db="EMBL/GenBank/DDBJ databases">
        <title>Detection of rare carbapenemases in Enterobacterales - comparison of two colorimetric and two CIM-based carbapenemase assays.</title>
        <authorList>
            <person name="Schaffarczyk L."/>
            <person name="Noster J."/>
            <person name="Stelzer Y."/>
            <person name="Sattler J."/>
            <person name="Gatermann S."/>
            <person name="Hamprecht A."/>
        </authorList>
    </citation>
    <scope>NUCLEOTIDE SEQUENCE</scope>
    <source>
        <strain evidence="2">CIM-Cont-037</strain>
    </source>
</reference>
<comment type="cofactor">
    <cofactor evidence="1">
        <name>pyridoxal 5'-phosphate</name>
        <dbReference type="ChEBI" id="CHEBI:597326"/>
    </cofactor>
</comment>
<dbReference type="AlphaFoldDB" id="A0AAW9EEG1"/>